<accession>A0A3M7T986</accession>
<keyword evidence="1" id="KW-0472">Membrane</keyword>
<organism evidence="2 3">
    <name type="scientific">Brachionus plicatilis</name>
    <name type="common">Marine rotifer</name>
    <name type="synonym">Brachionus muelleri</name>
    <dbReference type="NCBI Taxonomy" id="10195"/>
    <lineage>
        <taxon>Eukaryota</taxon>
        <taxon>Metazoa</taxon>
        <taxon>Spiralia</taxon>
        <taxon>Gnathifera</taxon>
        <taxon>Rotifera</taxon>
        <taxon>Eurotatoria</taxon>
        <taxon>Monogononta</taxon>
        <taxon>Pseudotrocha</taxon>
        <taxon>Ploima</taxon>
        <taxon>Brachionidae</taxon>
        <taxon>Brachionus</taxon>
    </lineage>
</organism>
<evidence type="ECO:0000256" key="1">
    <source>
        <dbReference type="SAM" id="Phobius"/>
    </source>
</evidence>
<sequence length="101" mass="12021">MDGQDRLKDRKNLENSNIHYFLIPYPLFRTLFDLRINFGYIMFWFTFLNIQINVLLPTVYLILSDCNYTRSDTIIIFSLIRISLSFKKAIFAAFQVGKRKA</sequence>
<name>A0A3M7T986_BRAPC</name>
<protein>
    <submittedName>
        <fullName evidence="2">Uncharacterized protein</fullName>
    </submittedName>
</protein>
<feature type="transmembrane region" description="Helical" evidence="1">
    <location>
        <begin position="38"/>
        <end position="62"/>
    </location>
</feature>
<dbReference type="AlphaFoldDB" id="A0A3M7T986"/>
<evidence type="ECO:0000313" key="2">
    <source>
        <dbReference type="EMBL" id="RNA44539.1"/>
    </source>
</evidence>
<reference evidence="2 3" key="1">
    <citation type="journal article" date="2018" name="Sci. Rep.">
        <title>Genomic signatures of local adaptation to the degree of environmental predictability in rotifers.</title>
        <authorList>
            <person name="Franch-Gras L."/>
            <person name="Hahn C."/>
            <person name="Garcia-Roger E.M."/>
            <person name="Carmona M.J."/>
            <person name="Serra M."/>
            <person name="Gomez A."/>
        </authorList>
    </citation>
    <scope>NUCLEOTIDE SEQUENCE [LARGE SCALE GENOMIC DNA]</scope>
    <source>
        <strain evidence="2">HYR1</strain>
    </source>
</reference>
<comment type="caution">
    <text evidence="2">The sequence shown here is derived from an EMBL/GenBank/DDBJ whole genome shotgun (WGS) entry which is preliminary data.</text>
</comment>
<keyword evidence="1" id="KW-1133">Transmembrane helix</keyword>
<dbReference type="EMBL" id="REGN01000091">
    <property type="protein sequence ID" value="RNA44539.1"/>
    <property type="molecule type" value="Genomic_DNA"/>
</dbReference>
<evidence type="ECO:0000313" key="3">
    <source>
        <dbReference type="Proteomes" id="UP000276133"/>
    </source>
</evidence>
<keyword evidence="3" id="KW-1185">Reference proteome</keyword>
<keyword evidence="1" id="KW-0812">Transmembrane</keyword>
<gene>
    <name evidence="2" type="ORF">BpHYR1_029773</name>
</gene>
<dbReference type="Proteomes" id="UP000276133">
    <property type="component" value="Unassembled WGS sequence"/>
</dbReference>
<proteinExistence type="predicted"/>